<organism evidence="2 3">
    <name type="scientific">Marixanthomonas spongiae</name>
    <dbReference type="NCBI Taxonomy" id="2174845"/>
    <lineage>
        <taxon>Bacteria</taxon>
        <taxon>Pseudomonadati</taxon>
        <taxon>Bacteroidota</taxon>
        <taxon>Flavobacteriia</taxon>
        <taxon>Flavobacteriales</taxon>
        <taxon>Flavobacteriaceae</taxon>
        <taxon>Marixanthomonas</taxon>
    </lineage>
</organism>
<dbReference type="RefSeq" id="WP_116693143.1">
    <property type="nucleotide sequence ID" value="NZ_QEHR01000001.1"/>
</dbReference>
<reference evidence="2 3" key="1">
    <citation type="submission" date="2018-04" db="EMBL/GenBank/DDBJ databases">
        <title>Marixanthomonas spongiae HN-E44 sp. nov., isolated from a marine sponge.</title>
        <authorList>
            <person name="Luo L."/>
            <person name="Zhuang L."/>
        </authorList>
    </citation>
    <scope>NUCLEOTIDE SEQUENCE [LARGE SCALE GENOMIC DNA]</scope>
    <source>
        <strain evidence="2 3">HN-E44</strain>
    </source>
</reference>
<feature type="signal peptide" evidence="1">
    <location>
        <begin position="1"/>
        <end position="22"/>
    </location>
</feature>
<accession>A0A2U0I8G0</accession>
<dbReference type="AlphaFoldDB" id="A0A2U0I8G0"/>
<comment type="caution">
    <text evidence="2">The sequence shown here is derived from an EMBL/GenBank/DDBJ whole genome shotgun (WGS) entry which is preliminary data.</text>
</comment>
<sequence>MKYLYTLLLPFFFMSCIPLSIAPNIDGGKIYPPKKFKKHLPQNYVYVFEDPKNANEFFNYINAKFQVVYDDDLGNIPIEIENNTFYLTFYEVERSTQTVNLVPIVVDAKLDQEGHGPILEDAHITRSGSWYIALTVTNEGLKDALKPSYPQHNKVKTYVDALRQEYLTTVEYIEVYLKSKTSK</sequence>
<evidence type="ECO:0000256" key="1">
    <source>
        <dbReference type="SAM" id="SignalP"/>
    </source>
</evidence>
<dbReference type="PROSITE" id="PS51257">
    <property type="entry name" value="PROKAR_LIPOPROTEIN"/>
    <property type="match status" value="1"/>
</dbReference>
<dbReference type="OrthoDB" id="1164799at2"/>
<proteinExistence type="predicted"/>
<feature type="chain" id="PRO_5015588865" description="Lipoprotein" evidence="1">
    <location>
        <begin position="23"/>
        <end position="183"/>
    </location>
</feature>
<keyword evidence="3" id="KW-1185">Reference proteome</keyword>
<dbReference type="Proteomes" id="UP000245962">
    <property type="component" value="Unassembled WGS sequence"/>
</dbReference>
<keyword evidence="1" id="KW-0732">Signal</keyword>
<gene>
    <name evidence="2" type="ORF">DDV96_02495</name>
</gene>
<name>A0A2U0I8G0_9FLAO</name>
<protein>
    <recommendedName>
        <fullName evidence="4">Lipoprotein</fullName>
    </recommendedName>
</protein>
<evidence type="ECO:0000313" key="3">
    <source>
        <dbReference type="Proteomes" id="UP000245962"/>
    </source>
</evidence>
<evidence type="ECO:0000313" key="2">
    <source>
        <dbReference type="EMBL" id="PVW17393.1"/>
    </source>
</evidence>
<dbReference type="EMBL" id="QEHR01000001">
    <property type="protein sequence ID" value="PVW17393.1"/>
    <property type="molecule type" value="Genomic_DNA"/>
</dbReference>
<evidence type="ECO:0008006" key="4">
    <source>
        <dbReference type="Google" id="ProtNLM"/>
    </source>
</evidence>